<accession>A0A0K0DN07</accession>
<dbReference type="Proteomes" id="UP000035642">
    <property type="component" value="Unassembled WGS sequence"/>
</dbReference>
<evidence type="ECO:0000313" key="5">
    <source>
        <dbReference type="WBParaSite" id="ACAC_0001311701-mRNA-1"/>
    </source>
</evidence>
<keyword evidence="2" id="KW-0804">Transcription</keyword>
<dbReference type="GO" id="GO:0003712">
    <property type="term" value="F:transcription coregulator activity"/>
    <property type="evidence" value="ECO:0007669"/>
    <property type="project" value="TreeGrafter"/>
</dbReference>
<dbReference type="WBParaSite" id="ACAC_0001311701-mRNA-1">
    <property type="protein sequence ID" value="ACAC_0001311701-mRNA-1"/>
    <property type="gene ID" value="ACAC_0001311701"/>
</dbReference>
<keyword evidence="1" id="KW-0805">Transcription regulation</keyword>
<dbReference type="GO" id="GO:0006355">
    <property type="term" value="P:regulation of DNA-templated transcription"/>
    <property type="evidence" value="ECO:0007669"/>
    <property type="project" value="TreeGrafter"/>
</dbReference>
<dbReference type="AlphaFoldDB" id="A0A0K0DN07"/>
<proteinExistence type="predicted"/>
<dbReference type="InterPro" id="IPR052435">
    <property type="entry name" value="YY1-Transcr_Regul"/>
</dbReference>
<evidence type="ECO:0000256" key="2">
    <source>
        <dbReference type="ARBA" id="ARBA00023163"/>
    </source>
</evidence>
<keyword evidence="3" id="KW-0539">Nucleus</keyword>
<keyword evidence="4" id="KW-1185">Reference proteome</keyword>
<protein>
    <submittedName>
        <fullName evidence="5">Mannosyltransferase</fullName>
    </submittedName>
</protein>
<reference evidence="4" key="1">
    <citation type="submission" date="2012-09" db="EMBL/GenBank/DDBJ databases">
        <authorList>
            <person name="Martin A.A."/>
        </authorList>
    </citation>
    <scope>NUCLEOTIDE SEQUENCE</scope>
</reference>
<dbReference type="GO" id="GO:0005634">
    <property type="term" value="C:nucleus"/>
    <property type="evidence" value="ECO:0007669"/>
    <property type="project" value="TreeGrafter"/>
</dbReference>
<dbReference type="PANTHER" id="PTHR16088">
    <property type="entry name" value="YY1 ASSOCIATED PROTEIN-RELATED"/>
    <property type="match status" value="1"/>
</dbReference>
<dbReference type="PANTHER" id="PTHR16088:SF3">
    <property type="entry name" value="GON-4-LIKE PROTEIN"/>
    <property type="match status" value="1"/>
</dbReference>
<sequence>MSADKIACIRFDAVKRFFSVFDKGWDKGQMNELDSWYYASGESSFFNISNLGAAIESCHDIMGITPVAQEHVKWEPTPFGWSPRPEAALALGRSRAVIYPDLLPGVQPDLFAFPHQFFTAGEDLLLAHALIQFRHISHSNSQDPFGRLYWVQRMLLPCKTVRQIRNHLRVARQHTEGRVNQRNPVYQIIIVGLTFSTAGY</sequence>
<organism evidence="4 5">
    <name type="scientific">Angiostrongylus cantonensis</name>
    <name type="common">Rat lungworm</name>
    <dbReference type="NCBI Taxonomy" id="6313"/>
    <lineage>
        <taxon>Eukaryota</taxon>
        <taxon>Metazoa</taxon>
        <taxon>Ecdysozoa</taxon>
        <taxon>Nematoda</taxon>
        <taxon>Chromadorea</taxon>
        <taxon>Rhabditida</taxon>
        <taxon>Rhabditina</taxon>
        <taxon>Rhabditomorpha</taxon>
        <taxon>Strongyloidea</taxon>
        <taxon>Metastrongylidae</taxon>
        <taxon>Angiostrongylus</taxon>
    </lineage>
</organism>
<reference evidence="5" key="2">
    <citation type="submission" date="2017-02" db="UniProtKB">
        <authorList>
            <consortium name="WormBaseParasite"/>
        </authorList>
    </citation>
    <scope>IDENTIFICATION</scope>
</reference>
<evidence type="ECO:0000313" key="4">
    <source>
        <dbReference type="Proteomes" id="UP000035642"/>
    </source>
</evidence>
<name>A0A0K0DN07_ANGCA</name>
<evidence type="ECO:0000256" key="1">
    <source>
        <dbReference type="ARBA" id="ARBA00023015"/>
    </source>
</evidence>
<evidence type="ECO:0000256" key="3">
    <source>
        <dbReference type="ARBA" id="ARBA00023242"/>
    </source>
</evidence>
<dbReference type="STRING" id="6313.A0A0K0DN07"/>